<gene>
    <name evidence="4" type="ORF">JIN78_04490</name>
</gene>
<dbReference type="InterPro" id="IPR029058">
    <property type="entry name" value="AB_hydrolase_fold"/>
</dbReference>
<feature type="signal peptide" evidence="2">
    <location>
        <begin position="1"/>
        <end position="22"/>
    </location>
</feature>
<dbReference type="InterPro" id="IPR049492">
    <property type="entry name" value="BD-FAE-like_dom"/>
</dbReference>
<evidence type="ECO:0000313" key="4">
    <source>
        <dbReference type="EMBL" id="MBK1833311.1"/>
    </source>
</evidence>
<keyword evidence="2" id="KW-0732">Signal</keyword>
<dbReference type="EMBL" id="JAENIO010000007">
    <property type="protein sequence ID" value="MBK1833311.1"/>
    <property type="molecule type" value="Genomic_DNA"/>
</dbReference>
<organism evidence="4 5">
    <name type="scientific">Roseibacillus ishigakijimensis</name>
    <dbReference type="NCBI Taxonomy" id="454146"/>
    <lineage>
        <taxon>Bacteria</taxon>
        <taxon>Pseudomonadati</taxon>
        <taxon>Verrucomicrobiota</taxon>
        <taxon>Verrucomicrobiia</taxon>
        <taxon>Verrucomicrobiales</taxon>
        <taxon>Verrucomicrobiaceae</taxon>
        <taxon>Roseibacillus</taxon>
    </lineage>
</organism>
<reference evidence="4" key="1">
    <citation type="submission" date="2021-01" db="EMBL/GenBank/DDBJ databases">
        <title>Modified the classification status of verrucomicrobia.</title>
        <authorList>
            <person name="Feng X."/>
        </authorList>
    </citation>
    <scope>NUCLEOTIDE SEQUENCE</scope>
    <source>
        <strain evidence="4">KCTC 12986</strain>
    </source>
</reference>
<evidence type="ECO:0000256" key="2">
    <source>
        <dbReference type="SAM" id="SignalP"/>
    </source>
</evidence>
<evidence type="ECO:0000256" key="1">
    <source>
        <dbReference type="ARBA" id="ARBA00022801"/>
    </source>
</evidence>
<accession>A0A934VLP4</accession>
<name>A0A934VLP4_9BACT</name>
<dbReference type="Gene3D" id="3.40.50.1820">
    <property type="entry name" value="alpha/beta hydrolase"/>
    <property type="match status" value="1"/>
</dbReference>
<dbReference type="Pfam" id="PF20434">
    <property type="entry name" value="BD-FAE"/>
    <property type="match status" value="1"/>
</dbReference>
<protein>
    <submittedName>
        <fullName evidence="4">Alpha/beta hydrolase</fullName>
    </submittedName>
</protein>
<dbReference type="PANTHER" id="PTHR48081:SF6">
    <property type="entry name" value="PEPTIDASE S9 PROLYL OLIGOPEPTIDASE CATALYTIC DOMAIN-CONTAINING PROTEIN"/>
    <property type="match status" value="1"/>
</dbReference>
<dbReference type="RefSeq" id="WP_200390743.1">
    <property type="nucleotide sequence ID" value="NZ_JAENIO010000007.1"/>
</dbReference>
<sequence>MKLAPFFFTLAALLPFLSPLQAAEWIDLWPGAAPGAPRPPAGSEKINDGWRYTDIEVPQYQLFKPAEPNGQALVILPGGGYSILAMAHEGTEIGQWCAERGITAIVVKYRVSGNDEFGYQFPVPQLDARRAIRTLRAHAAEWGVDAGRIGVMGSSAGGHLASTCATLFDQKLEKGEGDAIDALSCRPDFAVLLYPVIGMDQDWGHGGSARRLLGAEPSSELRTLCATYRQVSEQTPPVFLVHAADDSGVPLRNSAEFMSACAEKKVPVRAAIFPTGGHGFGWKGRGASEGWMTHLAAWLKTQ</sequence>
<dbReference type="InterPro" id="IPR050300">
    <property type="entry name" value="GDXG_lipolytic_enzyme"/>
</dbReference>
<keyword evidence="5" id="KW-1185">Reference proteome</keyword>
<dbReference type="Proteomes" id="UP000604083">
    <property type="component" value="Unassembled WGS sequence"/>
</dbReference>
<evidence type="ECO:0000313" key="5">
    <source>
        <dbReference type="Proteomes" id="UP000604083"/>
    </source>
</evidence>
<feature type="domain" description="BD-FAE-like" evidence="3">
    <location>
        <begin position="70"/>
        <end position="259"/>
    </location>
</feature>
<dbReference type="SUPFAM" id="SSF53474">
    <property type="entry name" value="alpha/beta-Hydrolases"/>
    <property type="match status" value="1"/>
</dbReference>
<dbReference type="GO" id="GO:0016787">
    <property type="term" value="F:hydrolase activity"/>
    <property type="evidence" value="ECO:0007669"/>
    <property type="project" value="UniProtKB-KW"/>
</dbReference>
<dbReference type="AlphaFoldDB" id="A0A934VLP4"/>
<comment type="caution">
    <text evidence="4">The sequence shown here is derived from an EMBL/GenBank/DDBJ whole genome shotgun (WGS) entry which is preliminary data.</text>
</comment>
<proteinExistence type="predicted"/>
<dbReference type="PANTHER" id="PTHR48081">
    <property type="entry name" value="AB HYDROLASE SUPERFAMILY PROTEIN C4A8.06C"/>
    <property type="match status" value="1"/>
</dbReference>
<feature type="chain" id="PRO_5037519334" evidence="2">
    <location>
        <begin position="23"/>
        <end position="302"/>
    </location>
</feature>
<keyword evidence="1 4" id="KW-0378">Hydrolase</keyword>
<evidence type="ECO:0000259" key="3">
    <source>
        <dbReference type="Pfam" id="PF20434"/>
    </source>
</evidence>